<keyword evidence="2" id="KW-1185">Reference proteome</keyword>
<gene>
    <name evidence="1" type="ORF">SAMN04488132_103212</name>
</gene>
<sequence>MQTIPGSLSDHESTLSCSAASFRGDLTEIVKTLPICKDTFRGSGVNSKIVRIN</sequence>
<dbReference type="STRING" id="413434.SAMN04488132_103212"/>
<dbReference type="AlphaFoldDB" id="A0A1T4M709"/>
<dbReference type="EMBL" id="FUWH01000003">
    <property type="protein sequence ID" value="SJZ62695.1"/>
    <property type="molecule type" value="Genomic_DNA"/>
</dbReference>
<protein>
    <submittedName>
        <fullName evidence="1">Uncharacterized protein</fullName>
    </submittedName>
</protein>
<accession>A0A1T4M709</accession>
<proteinExistence type="predicted"/>
<reference evidence="1 2" key="1">
    <citation type="submission" date="2017-02" db="EMBL/GenBank/DDBJ databases">
        <authorList>
            <person name="Peterson S.W."/>
        </authorList>
    </citation>
    <scope>NUCLEOTIDE SEQUENCE [LARGE SCALE GENOMIC DNA]</scope>
    <source>
        <strain evidence="1 2">DSM 22335</strain>
    </source>
</reference>
<evidence type="ECO:0000313" key="1">
    <source>
        <dbReference type="EMBL" id="SJZ62695.1"/>
    </source>
</evidence>
<dbReference type="Proteomes" id="UP000190888">
    <property type="component" value="Unassembled WGS sequence"/>
</dbReference>
<organism evidence="1 2">
    <name type="scientific">Sediminibacterium ginsengisoli</name>
    <dbReference type="NCBI Taxonomy" id="413434"/>
    <lineage>
        <taxon>Bacteria</taxon>
        <taxon>Pseudomonadati</taxon>
        <taxon>Bacteroidota</taxon>
        <taxon>Chitinophagia</taxon>
        <taxon>Chitinophagales</taxon>
        <taxon>Chitinophagaceae</taxon>
        <taxon>Sediminibacterium</taxon>
    </lineage>
</organism>
<evidence type="ECO:0000313" key="2">
    <source>
        <dbReference type="Proteomes" id="UP000190888"/>
    </source>
</evidence>
<name>A0A1T4M709_9BACT</name>